<dbReference type="AlphaFoldDB" id="A0A0B2VWB4"/>
<evidence type="ECO:0000256" key="3">
    <source>
        <dbReference type="ARBA" id="ARBA00022448"/>
    </source>
</evidence>
<evidence type="ECO:0000256" key="5">
    <source>
        <dbReference type="ARBA" id="ARBA00022692"/>
    </source>
</evidence>
<dbReference type="OrthoDB" id="408493at2759"/>
<name>A0A0B2VWB4_TOXCA</name>
<keyword evidence="5 9" id="KW-0812">Transmembrane</keyword>
<dbReference type="Proteomes" id="UP000031036">
    <property type="component" value="Unassembled WGS sequence"/>
</dbReference>
<feature type="transmembrane region" description="Helical" evidence="9">
    <location>
        <begin position="256"/>
        <end position="275"/>
    </location>
</feature>
<sequence>MPSWAMSSDDGAAKGSAQRVRVKKAAVVRKKENAIKYISLVVLVLQNASQVLVMRYVRTRPREMFLSTVAVLITEVIKLVTCFLIVCAEEMSVIRCFKLMFKQIIMQPIDTLKVCVPATVYVLQNNLLYVAVSNLPAATYMVTYQLKILTTAMFTVIILRRRLSLLQWIALVLLFAGVALVQLDEQKAKEAAALNVALVNGTVSVNGTTSAPIVHKHITEQSPVKGLIAVFVACILSGFAGIYFEKILKGSDVSVWIRNIQLAIISLPVGLANVFVQDSAKVLDRGLLVGFDWVVWGMIMISSLGGLTVAVVIKYADNILKAFATSIAIVVACIASAVFFAFRPTFMFVAGAALVIGAVFIYSLFPYKKRYQPTATEPPIDQHVKESAA</sequence>
<keyword evidence="4" id="KW-0762">Sugar transport</keyword>
<evidence type="ECO:0000313" key="11">
    <source>
        <dbReference type="Proteomes" id="UP000031036"/>
    </source>
</evidence>
<comment type="similarity">
    <text evidence="2">Belongs to the nucleotide-sugar transporter family. SLC35A subfamily.</text>
</comment>
<comment type="caution">
    <text evidence="10">The sequence shown here is derived from an EMBL/GenBank/DDBJ whole genome shotgun (WGS) entry which is preliminary data.</text>
</comment>
<keyword evidence="3" id="KW-0813">Transport</keyword>
<comment type="subcellular location">
    <subcellularLocation>
        <location evidence="1">Golgi apparatus membrane</location>
        <topology evidence="1">Multi-pass membrane protein</topology>
    </subcellularLocation>
</comment>
<dbReference type="NCBIfam" id="TIGR00803">
    <property type="entry name" value="nst"/>
    <property type="match status" value="2"/>
</dbReference>
<proteinExistence type="inferred from homology"/>
<evidence type="ECO:0000313" key="10">
    <source>
        <dbReference type="EMBL" id="KHN85647.1"/>
    </source>
</evidence>
<protein>
    <submittedName>
        <fullName evidence="10">UDP-galactose/UDP-N-acetylglucosamine transporter srf-3</fullName>
    </submittedName>
</protein>
<feature type="transmembrane region" description="Helical" evidence="9">
    <location>
        <begin position="165"/>
        <end position="183"/>
    </location>
</feature>
<evidence type="ECO:0000256" key="6">
    <source>
        <dbReference type="ARBA" id="ARBA00022989"/>
    </source>
</evidence>
<evidence type="ECO:0000256" key="8">
    <source>
        <dbReference type="ARBA" id="ARBA00023136"/>
    </source>
</evidence>
<feature type="transmembrane region" description="Helical" evidence="9">
    <location>
        <begin position="138"/>
        <end position="158"/>
    </location>
</feature>
<evidence type="ECO:0000256" key="1">
    <source>
        <dbReference type="ARBA" id="ARBA00004653"/>
    </source>
</evidence>
<gene>
    <name evidence="10" type="primary">srf-3</name>
    <name evidence="10" type="ORF">Tcan_14564</name>
</gene>
<accession>A0A0B2VWB4</accession>
<dbReference type="OMA" id="RNFGGWA"/>
<keyword evidence="6 9" id="KW-1133">Transmembrane helix</keyword>
<keyword evidence="7" id="KW-0333">Golgi apparatus</keyword>
<reference evidence="10 11" key="1">
    <citation type="submission" date="2014-11" db="EMBL/GenBank/DDBJ databases">
        <title>Genetic blueprint of the zoonotic pathogen Toxocara canis.</title>
        <authorList>
            <person name="Zhu X.-Q."/>
            <person name="Korhonen P.K."/>
            <person name="Cai H."/>
            <person name="Young N.D."/>
            <person name="Nejsum P."/>
            <person name="von Samson-Himmelstjerna G."/>
            <person name="Boag P.R."/>
            <person name="Tan P."/>
            <person name="Li Q."/>
            <person name="Min J."/>
            <person name="Yang Y."/>
            <person name="Wang X."/>
            <person name="Fang X."/>
            <person name="Hall R.S."/>
            <person name="Hofmann A."/>
            <person name="Sternberg P.W."/>
            <person name="Jex A.R."/>
            <person name="Gasser R.B."/>
        </authorList>
    </citation>
    <scope>NUCLEOTIDE SEQUENCE [LARGE SCALE GENOMIC DNA]</scope>
    <source>
        <strain evidence="10">PN_DK_2014</strain>
    </source>
</reference>
<evidence type="ECO:0000256" key="2">
    <source>
        <dbReference type="ARBA" id="ARBA00009976"/>
    </source>
</evidence>
<evidence type="ECO:0000256" key="4">
    <source>
        <dbReference type="ARBA" id="ARBA00022597"/>
    </source>
</evidence>
<dbReference type="EMBL" id="JPKZ01000751">
    <property type="protein sequence ID" value="KHN85647.1"/>
    <property type="molecule type" value="Genomic_DNA"/>
</dbReference>
<dbReference type="GO" id="GO:0000139">
    <property type="term" value="C:Golgi membrane"/>
    <property type="evidence" value="ECO:0007669"/>
    <property type="project" value="UniProtKB-SubCell"/>
</dbReference>
<feature type="transmembrane region" description="Helical" evidence="9">
    <location>
        <begin position="226"/>
        <end position="244"/>
    </location>
</feature>
<dbReference type="STRING" id="6265.A0A0B2VWB4"/>
<feature type="transmembrane region" description="Helical" evidence="9">
    <location>
        <begin position="65"/>
        <end position="88"/>
    </location>
</feature>
<feature type="transmembrane region" description="Helical" evidence="9">
    <location>
        <begin position="320"/>
        <end position="340"/>
    </location>
</feature>
<dbReference type="InterPro" id="IPR007271">
    <property type="entry name" value="Nuc_sug_transpt"/>
</dbReference>
<dbReference type="InterPro" id="IPR037185">
    <property type="entry name" value="EmrE-like"/>
</dbReference>
<keyword evidence="8 9" id="KW-0472">Membrane</keyword>
<feature type="transmembrane region" description="Helical" evidence="9">
    <location>
        <begin position="346"/>
        <end position="365"/>
    </location>
</feature>
<dbReference type="GO" id="GO:0015165">
    <property type="term" value="F:pyrimidine nucleotide-sugar transmembrane transporter activity"/>
    <property type="evidence" value="ECO:0007669"/>
    <property type="project" value="InterPro"/>
</dbReference>
<dbReference type="PIRSF" id="PIRSF005799">
    <property type="entry name" value="UDP-gal_transpt"/>
    <property type="match status" value="1"/>
</dbReference>
<organism evidence="10 11">
    <name type="scientific">Toxocara canis</name>
    <name type="common">Canine roundworm</name>
    <dbReference type="NCBI Taxonomy" id="6265"/>
    <lineage>
        <taxon>Eukaryota</taxon>
        <taxon>Metazoa</taxon>
        <taxon>Ecdysozoa</taxon>
        <taxon>Nematoda</taxon>
        <taxon>Chromadorea</taxon>
        <taxon>Rhabditida</taxon>
        <taxon>Spirurina</taxon>
        <taxon>Ascaridomorpha</taxon>
        <taxon>Ascaridoidea</taxon>
        <taxon>Toxocaridae</taxon>
        <taxon>Toxocara</taxon>
    </lineage>
</organism>
<feature type="transmembrane region" description="Helical" evidence="9">
    <location>
        <begin position="295"/>
        <end position="313"/>
    </location>
</feature>
<evidence type="ECO:0000256" key="7">
    <source>
        <dbReference type="ARBA" id="ARBA00023034"/>
    </source>
</evidence>
<keyword evidence="11" id="KW-1185">Reference proteome</keyword>
<dbReference type="Pfam" id="PF04142">
    <property type="entry name" value="Nuc_sug_transp"/>
    <property type="match status" value="1"/>
</dbReference>
<dbReference type="SUPFAM" id="SSF103481">
    <property type="entry name" value="Multidrug resistance efflux transporter EmrE"/>
    <property type="match status" value="1"/>
</dbReference>
<dbReference type="FunFam" id="1.10.3730.20:FF:000037">
    <property type="entry name" value="Nucleotide Sugar TransPorter family"/>
    <property type="match status" value="1"/>
</dbReference>
<evidence type="ECO:0000256" key="9">
    <source>
        <dbReference type="SAM" id="Phobius"/>
    </source>
</evidence>
<dbReference type="PANTHER" id="PTHR10231">
    <property type="entry name" value="NUCLEOTIDE-SUGAR TRANSMEMBRANE TRANSPORTER"/>
    <property type="match status" value="1"/>
</dbReference>